<comment type="caution">
    <text evidence="3">Lacks conserved residue(s) required for the propagation of feature annotation.</text>
</comment>
<dbReference type="EC" id="3.4.21.89" evidence="3"/>
<keyword evidence="6" id="KW-1185">Reference proteome</keyword>
<feature type="domain" description="Peptidase S26" evidence="4">
    <location>
        <begin position="28"/>
        <end position="184"/>
    </location>
</feature>
<dbReference type="InterPro" id="IPR000223">
    <property type="entry name" value="Pept_S26A_signal_pept_1"/>
</dbReference>
<protein>
    <recommendedName>
        <fullName evidence="3">Signal peptidase I</fullName>
        <ecNumber evidence="3">3.4.21.89</ecNumber>
    </recommendedName>
</protein>
<dbReference type="CDD" id="cd06530">
    <property type="entry name" value="S26_SPase_I"/>
    <property type="match status" value="1"/>
</dbReference>
<comment type="subcellular location">
    <subcellularLocation>
        <location evidence="1">Cell membrane</location>
        <topology evidence="1">Single-pass type II membrane protein</topology>
    </subcellularLocation>
    <subcellularLocation>
        <location evidence="3">Membrane</location>
        <topology evidence="3">Single-pass type II membrane protein</topology>
    </subcellularLocation>
</comment>
<keyword evidence="3" id="KW-0378">Hydrolase</keyword>
<sequence>MSGAQGAGGGKPPGRTPGSVLSGLAVAVGCVLFLGGFVWGAVLYKPYTVPTDSMAPTIGQGDRVLAQRIDGGEVRRGDVVVFHDQVWGDLPMVKRVIGVGGDRVECCDKRGRLRVNGKVLEEPYLRSDEQASSTTFSTTVPQGRLFLLGDHRSDSLDSRVHLTDEAGGAVERGAVTARVDAIAWPLGSWGSVGRPEAFRALPGGVSQPGPLGLILVAVVAGAVLILAGAAHGPIVRRRAGGGVRRDRAAKGKVAASG</sequence>
<keyword evidence="3" id="KW-0645">Protease</keyword>
<dbReference type="Gene3D" id="2.10.109.10">
    <property type="entry name" value="Umud Fragment, subunit A"/>
    <property type="match status" value="1"/>
</dbReference>
<evidence type="ECO:0000256" key="1">
    <source>
        <dbReference type="ARBA" id="ARBA00004401"/>
    </source>
</evidence>
<dbReference type="PRINTS" id="PR00727">
    <property type="entry name" value="LEADERPTASE"/>
</dbReference>
<dbReference type="Proteomes" id="UP001054854">
    <property type="component" value="Unassembled WGS sequence"/>
</dbReference>
<dbReference type="InterPro" id="IPR019533">
    <property type="entry name" value="Peptidase_S26"/>
</dbReference>
<keyword evidence="3" id="KW-0472">Membrane</keyword>
<name>A0ABQ3U7X2_STRHY</name>
<dbReference type="NCBIfam" id="TIGR02227">
    <property type="entry name" value="sigpep_I_bact"/>
    <property type="match status" value="1"/>
</dbReference>
<evidence type="ECO:0000259" key="4">
    <source>
        <dbReference type="Pfam" id="PF10502"/>
    </source>
</evidence>
<dbReference type="SUPFAM" id="SSF51306">
    <property type="entry name" value="LexA/Signal peptidase"/>
    <property type="match status" value="1"/>
</dbReference>
<evidence type="ECO:0000256" key="2">
    <source>
        <dbReference type="ARBA" id="ARBA00009370"/>
    </source>
</evidence>
<comment type="catalytic activity">
    <reaction evidence="3">
        <text>Cleavage of hydrophobic, N-terminal signal or leader sequences from secreted and periplasmic proteins.</text>
        <dbReference type="EC" id="3.4.21.89"/>
    </reaction>
</comment>
<dbReference type="InterPro" id="IPR036286">
    <property type="entry name" value="LexA/Signal_pep-like_sf"/>
</dbReference>
<evidence type="ECO:0000313" key="6">
    <source>
        <dbReference type="Proteomes" id="UP001054854"/>
    </source>
</evidence>
<reference evidence="5" key="1">
    <citation type="submission" date="2024-05" db="EMBL/GenBank/DDBJ databases">
        <title>Whole genome shotgun sequence of Streptomyces hygroscopicus NBRC 113678.</title>
        <authorList>
            <person name="Komaki H."/>
            <person name="Tamura T."/>
        </authorList>
    </citation>
    <scope>NUCLEOTIDE SEQUENCE</scope>
    <source>
        <strain evidence="5">N11-34</strain>
    </source>
</reference>
<comment type="similarity">
    <text evidence="2 3">Belongs to the peptidase S26 family.</text>
</comment>
<dbReference type="EMBL" id="BNEK01000005">
    <property type="protein sequence ID" value="GHJ31702.1"/>
    <property type="molecule type" value="Genomic_DNA"/>
</dbReference>
<keyword evidence="3" id="KW-1133">Transmembrane helix</keyword>
<dbReference type="PANTHER" id="PTHR43390">
    <property type="entry name" value="SIGNAL PEPTIDASE I"/>
    <property type="match status" value="1"/>
</dbReference>
<evidence type="ECO:0000256" key="3">
    <source>
        <dbReference type="RuleBase" id="RU362042"/>
    </source>
</evidence>
<dbReference type="PANTHER" id="PTHR43390:SF1">
    <property type="entry name" value="CHLOROPLAST PROCESSING PEPTIDASE"/>
    <property type="match status" value="1"/>
</dbReference>
<gene>
    <name evidence="5" type="ORF">TPA0910_61350</name>
</gene>
<accession>A0ABQ3U7X2</accession>
<proteinExistence type="inferred from homology"/>
<dbReference type="Pfam" id="PF10502">
    <property type="entry name" value="Peptidase_S26"/>
    <property type="match status" value="1"/>
</dbReference>
<keyword evidence="3" id="KW-0812">Transmembrane</keyword>
<feature type="transmembrane region" description="Helical" evidence="3">
    <location>
        <begin position="211"/>
        <end position="235"/>
    </location>
</feature>
<organism evidence="5 6">
    <name type="scientific">Streptomyces hygroscopicus</name>
    <dbReference type="NCBI Taxonomy" id="1912"/>
    <lineage>
        <taxon>Bacteria</taxon>
        <taxon>Bacillati</taxon>
        <taxon>Actinomycetota</taxon>
        <taxon>Actinomycetes</taxon>
        <taxon>Kitasatosporales</taxon>
        <taxon>Streptomycetaceae</taxon>
        <taxon>Streptomyces</taxon>
        <taxon>Streptomyces violaceusniger group</taxon>
    </lineage>
</organism>
<evidence type="ECO:0000313" key="5">
    <source>
        <dbReference type="EMBL" id="GHJ31702.1"/>
    </source>
</evidence>
<dbReference type="RefSeq" id="WP_236258710.1">
    <property type="nucleotide sequence ID" value="NZ_BNEK01000005.1"/>
</dbReference>
<feature type="transmembrane region" description="Helical" evidence="3">
    <location>
        <begin position="20"/>
        <end position="44"/>
    </location>
</feature>
<comment type="caution">
    <text evidence="5">The sequence shown here is derived from an EMBL/GenBank/DDBJ whole genome shotgun (WGS) entry which is preliminary data.</text>
</comment>